<name>A0A9D4R049_DREPO</name>
<protein>
    <submittedName>
        <fullName evidence="1">Uncharacterized protein</fullName>
    </submittedName>
</protein>
<dbReference type="AlphaFoldDB" id="A0A9D4R049"/>
<dbReference type="Proteomes" id="UP000828390">
    <property type="component" value="Unassembled WGS sequence"/>
</dbReference>
<comment type="caution">
    <text evidence="1">The sequence shown here is derived from an EMBL/GenBank/DDBJ whole genome shotgun (WGS) entry which is preliminary data.</text>
</comment>
<accession>A0A9D4R049</accession>
<reference evidence="1" key="2">
    <citation type="submission" date="2020-11" db="EMBL/GenBank/DDBJ databases">
        <authorList>
            <person name="McCartney M.A."/>
            <person name="Auch B."/>
            <person name="Kono T."/>
            <person name="Mallez S."/>
            <person name="Becker A."/>
            <person name="Gohl D.M."/>
            <person name="Silverstein K.A.T."/>
            <person name="Koren S."/>
            <person name="Bechman K.B."/>
            <person name="Herman A."/>
            <person name="Abrahante J.E."/>
            <person name="Garbe J."/>
        </authorList>
    </citation>
    <scope>NUCLEOTIDE SEQUENCE</scope>
    <source>
        <strain evidence="1">Duluth1</strain>
        <tissue evidence="1">Whole animal</tissue>
    </source>
</reference>
<proteinExistence type="predicted"/>
<gene>
    <name evidence="1" type="ORF">DPMN_090825</name>
</gene>
<sequence>MINKSTPLYPNVELNVEPECRAITTFGLNVELNVELECRASSLFKNKFTTLFPNVELNVELECRAGTTFDNLSQLHEQSYLQAKQRVVRQKVPIGLQTYVEMTMLLYVKGA</sequence>
<organism evidence="1 2">
    <name type="scientific">Dreissena polymorpha</name>
    <name type="common">Zebra mussel</name>
    <name type="synonym">Mytilus polymorpha</name>
    <dbReference type="NCBI Taxonomy" id="45954"/>
    <lineage>
        <taxon>Eukaryota</taxon>
        <taxon>Metazoa</taxon>
        <taxon>Spiralia</taxon>
        <taxon>Lophotrochozoa</taxon>
        <taxon>Mollusca</taxon>
        <taxon>Bivalvia</taxon>
        <taxon>Autobranchia</taxon>
        <taxon>Heteroconchia</taxon>
        <taxon>Euheterodonta</taxon>
        <taxon>Imparidentia</taxon>
        <taxon>Neoheterodontei</taxon>
        <taxon>Myida</taxon>
        <taxon>Dreissenoidea</taxon>
        <taxon>Dreissenidae</taxon>
        <taxon>Dreissena</taxon>
    </lineage>
</organism>
<dbReference type="EMBL" id="JAIWYP010000003">
    <property type="protein sequence ID" value="KAH3848460.1"/>
    <property type="molecule type" value="Genomic_DNA"/>
</dbReference>
<evidence type="ECO:0000313" key="2">
    <source>
        <dbReference type="Proteomes" id="UP000828390"/>
    </source>
</evidence>
<evidence type="ECO:0000313" key="1">
    <source>
        <dbReference type="EMBL" id="KAH3848460.1"/>
    </source>
</evidence>
<keyword evidence="2" id="KW-1185">Reference proteome</keyword>
<reference evidence="1" key="1">
    <citation type="journal article" date="2019" name="bioRxiv">
        <title>The Genome of the Zebra Mussel, Dreissena polymorpha: A Resource for Invasive Species Research.</title>
        <authorList>
            <person name="McCartney M.A."/>
            <person name="Auch B."/>
            <person name="Kono T."/>
            <person name="Mallez S."/>
            <person name="Zhang Y."/>
            <person name="Obille A."/>
            <person name="Becker A."/>
            <person name="Abrahante J.E."/>
            <person name="Garbe J."/>
            <person name="Badalamenti J.P."/>
            <person name="Herman A."/>
            <person name="Mangelson H."/>
            <person name="Liachko I."/>
            <person name="Sullivan S."/>
            <person name="Sone E.D."/>
            <person name="Koren S."/>
            <person name="Silverstein K.A.T."/>
            <person name="Beckman K.B."/>
            <person name="Gohl D.M."/>
        </authorList>
    </citation>
    <scope>NUCLEOTIDE SEQUENCE</scope>
    <source>
        <strain evidence="1">Duluth1</strain>
        <tissue evidence="1">Whole animal</tissue>
    </source>
</reference>